<dbReference type="PANTHER" id="PTHR31410:SF1">
    <property type="entry name" value="POST-GPI ATTACHMENT TO PROTEINS FACTOR 4"/>
    <property type="match status" value="1"/>
</dbReference>
<feature type="transmembrane region" description="Helical" evidence="2">
    <location>
        <begin position="397"/>
        <end position="419"/>
    </location>
</feature>
<dbReference type="InterPro" id="IPR029675">
    <property type="entry name" value="PGAP4"/>
</dbReference>
<dbReference type="PANTHER" id="PTHR31410">
    <property type="entry name" value="TRANSMEMBRANE PROTEIN 246"/>
    <property type="match status" value="1"/>
</dbReference>
<feature type="region of interest" description="Disordered" evidence="1">
    <location>
        <begin position="150"/>
        <end position="180"/>
    </location>
</feature>
<dbReference type="GO" id="GO:0016757">
    <property type="term" value="F:glycosyltransferase activity"/>
    <property type="evidence" value="ECO:0007669"/>
    <property type="project" value="InterPro"/>
</dbReference>
<keyword evidence="2" id="KW-1133">Transmembrane helix</keyword>
<dbReference type="CDD" id="cd22189">
    <property type="entry name" value="PGAP4-like_fungal"/>
    <property type="match status" value="1"/>
</dbReference>
<evidence type="ECO:0000313" key="3">
    <source>
        <dbReference type="EMBL" id="KAK0733099.1"/>
    </source>
</evidence>
<feature type="region of interest" description="Disordered" evidence="1">
    <location>
        <begin position="1"/>
        <end position="30"/>
    </location>
</feature>
<dbReference type="GO" id="GO:0006506">
    <property type="term" value="P:GPI anchor biosynthetic process"/>
    <property type="evidence" value="ECO:0007669"/>
    <property type="project" value="InterPro"/>
</dbReference>
<evidence type="ECO:0000313" key="4">
    <source>
        <dbReference type="Proteomes" id="UP001172101"/>
    </source>
</evidence>
<dbReference type="EMBL" id="JAUIRO010000001">
    <property type="protein sequence ID" value="KAK0733099.1"/>
    <property type="molecule type" value="Genomic_DNA"/>
</dbReference>
<keyword evidence="2" id="KW-0472">Membrane</keyword>
<feature type="compositionally biased region" description="Polar residues" evidence="1">
    <location>
        <begin position="10"/>
        <end position="26"/>
    </location>
</feature>
<organism evidence="3 4">
    <name type="scientific">Lasiosphaeria miniovina</name>
    <dbReference type="NCBI Taxonomy" id="1954250"/>
    <lineage>
        <taxon>Eukaryota</taxon>
        <taxon>Fungi</taxon>
        <taxon>Dikarya</taxon>
        <taxon>Ascomycota</taxon>
        <taxon>Pezizomycotina</taxon>
        <taxon>Sordariomycetes</taxon>
        <taxon>Sordariomycetidae</taxon>
        <taxon>Sordariales</taxon>
        <taxon>Lasiosphaeriaceae</taxon>
        <taxon>Lasiosphaeria</taxon>
    </lineage>
</organism>
<dbReference type="GO" id="GO:0000139">
    <property type="term" value="C:Golgi membrane"/>
    <property type="evidence" value="ECO:0007669"/>
    <property type="project" value="InterPro"/>
</dbReference>
<name>A0AA40E9A1_9PEZI</name>
<dbReference type="GeneID" id="85322337"/>
<comment type="caution">
    <text evidence="3">The sequence shown here is derived from an EMBL/GenBank/DDBJ whole genome shotgun (WGS) entry which is preliminary data.</text>
</comment>
<feature type="transmembrane region" description="Helical" evidence="2">
    <location>
        <begin position="363"/>
        <end position="385"/>
    </location>
</feature>
<dbReference type="RefSeq" id="XP_060301976.1">
    <property type="nucleotide sequence ID" value="XM_060439067.1"/>
</dbReference>
<protein>
    <submittedName>
        <fullName evidence="3">Uncharacterized protein</fullName>
    </submittedName>
</protein>
<dbReference type="Proteomes" id="UP001172101">
    <property type="component" value="Unassembled WGS sequence"/>
</dbReference>
<gene>
    <name evidence="3" type="ORF">B0T26DRAFT_669542</name>
</gene>
<evidence type="ECO:0000256" key="1">
    <source>
        <dbReference type="SAM" id="MobiDB-lite"/>
    </source>
</evidence>
<accession>A0AA40E9A1</accession>
<proteinExistence type="predicted"/>
<keyword evidence="2" id="KW-0812">Transmembrane</keyword>
<feature type="compositionally biased region" description="Low complexity" evidence="1">
    <location>
        <begin position="154"/>
        <end position="172"/>
    </location>
</feature>
<sequence length="566" mass="62689">MNMTDLIKSSKAQGKQPRSTKQSIVLSNPDRAHEILTPQQHRRLFALTSPPAVAGSRRLVVAWHEDGEKREKHRPSSAMRWRPLNVASVVSPRAVLTLAASGTLWLMIFVYHNHALWRDPHGAYFHSENAFDLGYSRVRQEEARAFLHQYSRDPSSSPNPSSSANPSSNSSSTEGLNAASAPLHAGDHPALCAAFITMRRTHPDAAHYFPDSIGSMLAGLSPRERAAVNLTIVFGNVAGDAQHADFAAAYPWLPALVDRYGGYEGLSDGELAELARLEEARDFQRKGVLDYLYALERCYNDTAAPFVAVFEDDIVFAADWLARTLLALQRLATATAPAGSDPWLYLRLFYSETYMLWLSGDDWWYGHLWVTLPLVSAASAAALLLARRVQRRVPLDVATVVVLSVVVAPAFTVLAFMAGKYNLPMYALRDGGLLNHKAILNMVGRVDDAGVVPMDAQGCCSQALVFDRRRVPDLVRVLRERGRGQTDLMIEDYCNDARHPMHRFALGEQAVQHVGFVSSRGGGEAGPKSVWAFYFEESTVEELERSRASALDRIDWGLFDMLRRGG</sequence>
<evidence type="ECO:0000256" key="2">
    <source>
        <dbReference type="SAM" id="Phobius"/>
    </source>
</evidence>
<reference evidence="3" key="1">
    <citation type="submission" date="2023-06" db="EMBL/GenBank/DDBJ databases">
        <title>Genome-scale phylogeny and comparative genomics of the fungal order Sordariales.</title>
        <authorList>
            <consortium name="Lawrence Berkeley National Laboratory"/>
            <person name="Hensen N."/>
            <person name="Bonometti L."/>
            <person name="Westerberg I."/>
            <person name="Brannstrom I.O."/>
            <person name="Guillou S."/>
            <person name="Cros-Aarteil S."/>
            <person name="Calhoun S."/>
            <person name="Haridas S."/>
            <person name="Kuo A."/>
            <person name="Mondo S."/>
            <person name="Pangilinan J."/>
            <person name="Riley R."/>
            <person name="LaButti K."/>
            <person name="Andreopoulos B."/>
            <person name="Lipzen A."/>
            <person name="Chen C."/>
            <person name="Yanf M."/>
            <person name="Daum C."/>
            <person name="Ng V."/>
            <person name="Clum A."/>
            <person name="Steindorff A."/>
            <person name="Ohm R."/>
            <person name="Martin F."/>
            <person name="Silar P."/>
            <person name="Natvig D."/>
            <person name="Lalanne C."/>
            <person name="Gautier V."/>
            <person name="Ament-velasquez S.L."/>
            <person name="Kruys A."/>
            <person name="Hutchinson M.I."/>
            <person name="Powell A.J."/>
            <person name="Barry K."/>
            <person name="Miller A.N."/>
            <person name="Grigoriev I.V."/>
            <person name="Debuchy R."/>
            <person name="Gladieux P."/>
            <person name="Thoren M.H."/>
            <person name="Johannesson H."/>
        </authorList>
    </citation>
    <scope>NUCLEOTIDE SEQUENCE</scope>
    <source>
        <strain evidence="3">SMH2392-1A</strain>
    </source>
</reference>
<keyword evidence="4" id="KW-1185">Reference proteome</keyword>
<dbReference type="AlphaFoldDB" id="A0AA40E9A1"/>